<dbReference type="GO" id="GO:0005634">
    <property type="term" value="C:nucleus"/>
    <property type="evidence" value="ECO:0007669"/>
    <property type="project" value="UniProtKB-SubCell"/>
</dbReference>
<dbReference type="PANTHER" id="PTHR11037:SF21">
    <property type="entry name" value="GEMINI, ISOFORM C"/>
    <property type="match status" value="1"/>
</dbReference>
<evidence type="ECO:0000313" key="3">
    <source>
        <dbReference type="EMBL" id="CAD7439296.1"/>
    </source>
</evidence>
<keyword evidence="1" id="KW-0238">DNA-binding</keyword>
<name>A0A7R9ESC4_9NEOP</name>
<dbReference type="EMBL" id="OD564644">
    <property type="protein sequence ID" value="CAD7439296.1"/>
    <property type="molecule type" value="Genomic_DNA"/>
</dbReference>
<dbReference type="PANTHER" id="PTHR11037">
    <property type="entry name" value="TRANSCRIPTION FACTOR CP2"/>
    <property type="match status" value="1"/>
</dbReference>
<organism evidence="3">
    <name type="scientific">Timema bartmani</name>
    <dbReference type="NCBI Taxonomy" id="61472"/>
    <lineage>
        <taxon>Eukaryota</taxon>
        <taxon>Metazoa</taxon>
        <taxon>Ecdysozoa</taxon>
        <taxon>Arthropoda</taxon>
        <taxon>Hexapoda</taxon>
        <taxon>Insecta</taxon>
        <taxon>Pterygota</taxon>
        <taxon>Neoptera</taxon>
        <taxon>Polyneoptera</taxon>
        <taxon>Phasmatodea</taxon>
        <taxon>Timematodea</taxon>
        <taxon>Timematoidea</taxon>
        <taxon>Timematidae</taxon>
        <taxon>Timema</taxon>
    </lineage>
</organism>
<protein>
    <recommendedName>
        <fullName evidence="2">Grh/CP2 DB domain-containing protein</fullName>
    </recommendedName>
</protein>
<dbReference type="AlphaFoldDB" id="A0A7R9ESC4"/>
<sequence length="710" mass="80161">MSAWQVDDIPDLDGSLSGLGVDLSGYTMNEGLLALPSLTIFKQEAPSPSSHNDNVPTNIELDSNAANKNTQLHHILQHQSGQYGNSVVATILPQQQTQLDNTVSQGVVSSSSSVTNMTISSAATSTTSPGQHNIDCRFQYVLAAATSTATKVNEETLTYLNQGQSYEIKLKKLGELSAYRGKILKSVIRICFHERRLQYMEKEQMAAWQASRPGERILEVDVPLSYGLYDVSQDRHNLNTVKFLWDPTKEVGVYVKVNCISTEFTPKRHGGEKGVTFKIQVETYFNGEDSGKHLHSAACQIKVFKLKGADRKHKQDRERILKRPLCEQDKFQPSYDCTVLNDQDVNLQGKERVQTDSRQKLVENKPRTRGETLGNIGWIGGEITCKEFWKRPKQHVITLPSVDMGCMVERGGMKVEDAEKHTKSVCTMVLKWMYGFMAALLKFWPLMDLRGERDNQGKPVLKDVVSRGSIIGLLGPNLRHEGRGDRLYTSLNPRDDPVTKFIRDYFGNVTEEGGKTFLTRLEEERVLHMALSHVVRLGHEKGDSITFPSAESLDRIQLRSMNLPTDVDSLRGLIEKDAMRKLIPVVKGDTKVGNKPLNDRLQSLRARARITLRRKREFEDGLFQEKRKSWEKYVQVELQRGPWGVSFKIASGKLRPPAMITTLSKNDGSTMTNLEESAVLLMETLLPDDEVTEDTEEHLRLRERMKNDGM</sequence>
<evidence type="ECO:0000259" key="2">
    <source>
        <dbReference type="PROSITE" id="PS51968"/>
    </source>
</evidence>
<evidence type="ECO:0000256" key="1">
    <source>
        <dbReference type="PROSITE-ProRule" id="PRU01313"/>
    </source>
</evidence>
<feature type="domain" description="Grh/CP2 DB" evidence="2">
    <location>
        <begin position="134"/>
        <end position="365"/>
    </location>
</feature>
<comment type="subcellular location">
    <subcellularLocation>
        <location evidence="1">Nucleus</location>
    </subcellularLocation>
</comment>
<proteinExistence type="predicted"/>
<dbReference type="Pfam" id="PF04516">
    <property type="entry name" value="CP2"/>
    <property type="match status" value="1"/>
</dbReference>
<gene>
    <name evidence="3" type="ORF">TBIB3V08_LOCUS1864</name>
</gene>
<dbReference type="InterPro" id="IPR007604">
    <property type="entry name" value="CP2"/>
</dbReference>
<dbReference type="PROSITE" id="PS51968">
    <property type="entry name" value="GRH_CP2_DB"/>
    <property type="match status" value="1"/>
</dbReference>
<keyword evidence="1" id="KW-0539">Nucleus</keyword>
<dbReference type="GO" id="GO:0000978">
    <property type="term" value="F:RNA polymerase II cis-regulatory region sequence-specific DNA binding"/>
    <property type="evidence" value="ECO:0007669"/>
    <property type="project" value="TreeGrafter"/>
</dbReference>
<dbReference type="GO" id="GO:0001228">
    <property type="term" value="F:DNA-binding transcription activator activity, RNA polymerase II-specific"/>
    <property type="evidence" value="ECO:0007669"/>
    <property type="project" value="TreeGrafter"/>
</dbReference>
<reference evidence="3" key="1">
    <citation type="submission" date="2020-11" db="EMBL/GenBank/DDBJ databases">
        <authorList>
            <person name="Tran Van P."/>
        </authorList>
    </citation>
    <scope>NUCLEOTIDE SEQUENCE</scope>
</reference>
<accession>A0A7R9ESC4</accession>
<dbReference type="InterPro" id="IPR040167">
    <property type="entry name" value="TF_CP2-like"/>
</dbReference>